<dbReference type="AlphaFoldDB" id="A0A643D3L9"/>
<proteinExistence type="predicted"/>
<feature type="domain" description="Fibronectin type-III" evidence="3">
    <location>
        <begin position="7"/>
        <end position="98"/>
    </location>
</feature>
<feature type="region of interest" description="Disordered" evidence="2">
    <location>
        <begin position="352"/>
        <end position="372"/>
    </location>
</feature>
<dbReference type="SUPFAM" id="SSF49265">
    <property type="entry name" value="Fibronectin type III"/>
    <property type="match status" value="3"/>
</dbReference>
<reference evidence="4" key="1">
    <citation type="submission" date="2019-09" db="EMBL/GenBank/DDBJ databases">
        <title>Draft genome sequences of 48 bacterial type strains from the CCUG.</title>
        <authorList>
            <person name="Tunovic T."/>
            <person name="Pineiro-Iglesias B."/>
            <person name="Unosson C."/>
            <person name="Inganas E."/>
            <person name="Ohlen M."/>
            <person name="Cardew S."/>
            <person name="Jensie-Markopoulos S."/>
            <person name="Salva-Serra F."/>
            <person name="Jaen-Luchoro D."/>
            <person name="Karlsson R."/>
            <person name="Svensson-Stadler L."/>
            <person name="Chun J."/>
            <person name="Moore E."/>
        </authorList>
    </citation>
    <scope>NUCLEOTIDE SEQUENCE</scope>
    <source>
        <strain evidence="4">CCUG 49675</strain>
    </source>
</reference>
<dbReference type="Pfam" id="PF00041">
    <property type="entry name" value="fn3"/>
    <property type="match status" value="3"/>
</dbReference>
<dbReference type="InterPro" id="IPR003961">
    <property type="entry name" value="FN3_dom"/>
</dbReference>
<dbReference type="InterPro" id="IPR036116">
    <property type="entry name" value="FN3_sf"/>
</dbReference>
<evidence type="ECO:0000256" key="1">
    <source>
        <dbReference type="ARBA" id="ARBA00022737"/>
    </source>
</evidence>
<dbReference type="Gene3D" id="2.60.40.10">
    <property type="entry name" value="Immunoglobulins"/>
    <property type="match status" value="5"/>
</dbReference>
<gene>
    <name evidence="4" type="ORF">F7R09_20515</name>
</gene>
<feature type="domain" description="Fibronectin type-III" evidence="3">
    <location>
        <begin position="366"/>
        <end position="453"/>
    </location>
</feature>
<accession>A0A643D3L9</accession>
<dbReference type="InterPro" id="IPR050991">
    <property type="entry name" value="ECM_Regulatory_Proteins"/>
</dbReference>
<evidence type="ECO:0000313" key="4">
    <source>
        <dbReference type="EMBL" id="KAB0494157.1"/>
    </source>
</evidence>
<dbReference type="InterPro" id="IPR013783">
    <property type="entry name" value="Ig-like_fold"/>
</dbReference>
<feature type="domain" description="Fibronectin type-III" evidence="3">
    <location>
        <begin position="99"/>
        <end position="183"/>
    </location>
</feature>
<keyword evidence="1" id="KW-0677">Repeat</keyword>
<protein>
    <submittedName>
        <fullName evidence="4">Fibronectin type III domain-containing protein</fullName>
    </submittedName>
</protein>
<evidence type="ECO:0000256" key="2">
    <source>
        <dbReference type="SAM" id="MobiDB-lite"/>
    </source>
</evidence>
<comment type="caution">
    <text evidence="4">The sequence shown here is derived from an EMBL/GenBank/DDBJ whole genome shotgun (WGS) entry which is preliminary data.</text>
</comment>
<dbReference type="PROSITE" id="PS50853">
    <property type="entry name" value="FN3"/>
    <property type="match status" value="5"/>
</dbReference>
<feature type="domain" description="Fibronectin type-III" evidence="3">
    <location>
        <begin position="277"/>
        <end position="364"/>
    </location>
</feature>
<organism evidence="4">
    <name type="scientific">Pseudomonas vancouverensis</name>
    <dbReference type="NCBI Taxonomy" id="95300"/>
    <lineage>
        <taxon>Bacteria</taxon>
        <taxon>Pseudomonadati</taxon>
        <taxon>Pseudomonadota</taxon>
        <taxon>Gammaproteobacteria</taxon>
        <taxon>Pseudomonadales</taxon>
        <taxon>Pseudomonadaceae</taxon>
        <taxon>Pseudomonas</taxon>
    </lineage>
</organism>
<dbReference type="PANTHER" id="PTHR46708:SF2">
    <property type="entry name" value="FIBRONECTIN TYPE-III DOMAIN-CONTAINING PROTEIN"/>
    <property type="match status" value="1"/>
</dbReference>
<dbReference type="SMART" id="SM00060">
    <property type="entry name" value="FN3"/>
    <property type="match status" value="5"/>
</dbReference>
<dbReference type="CDD" id="cd00063">
    <property type="entry name" value="FN3"/>
    <property type="match status" value="5"/>
</dbReference>
<feature type="domain" description="Fibronectin type-III" evidence="3">
    <location>
        <begin position="188"/>
        <end position="272"/>
    </location>
</feature>
<name>A0A643D3L9_PSEVA</name>
<dbReference type="EMBL" id="VZPU01000008">
    <property type="protein sequence ID" value="KAB0494157.1"/>
    <property type="molecule type" value="Genomic_DNA"/>
</dbReference>
<evidence type="ECO:0000259" key="3">
    <source>
        <dbReference type="PROSITE" id="PS50853"/>
    </source>
</evidence>
<sequence length="453" mass="47622">MTRDHVPPTRPAGLGVTPVAQGRSTLSWHASEDNVGVSGYEVRHNDRAWVAASGLSHVFTGLTEGIVNKFQVRARDHAGNTSIPASLTVSLEDVTPPGKPGTPVVNNLTGTSVTLSWAAATDNVAVTGYLVSLDQSSPVVVSGTSHAFSNLKEATTYHVEVKARDAAGNLSDGAAVTFSTKDVTAPSRPGTPVVSDLSGSSATLSWTPSTDNVAVTGYIISLNNGSPVYITNPRHIFNGLREVTAYTAVINAYDAAGNFSPGTSVTFSTRDATKPTQPTGLVAGNVSTRAAALIWNRSSDNVGVTGYEILRDGQFIDTTKDSTPGYLAIGLIAGNVYQFSVRAIDAAGNQSETSASVRVSTPPIGPPRNVRTSVRPTRIDLAWNRPEDAIGLLGYRIEADDFNGSYRKVETPAQSVSLTLLKASTEYTVSISAHDASQFYGEPLMLKVTTPAN</sequence>
<dbReference type="PANTHER" id="PTHR46708">
    <property type="entry name" value="TENASCIN"/>
    <property type="match status" value="1"/>
</dbReference>
<dbReference type="OrthoDB" id="6845000at2"/>